<gene>
    <name evidence="6" type="ORF">IDH45_11895</name>
</gene>
<dbReference type="EMBL" id="JACXJA010000014">
    <property type="protein sequence ID" value="MBD2862685.1"/>
    <property type="molecule type" value="Genomic_DNA"/>
</dbReference>
<dbReference type="GO" id="GO:0043565">
    <property type="term" value="F:sequence-specific DNA binding"/>
    <property type="evidence" value="ECO:0007669"/>
    <property type="project" value="InterPro"/>
</dbReference>
<feature type="transmembrane region" description="Helical" evidence="4">
    <location>
        <begin position="12"/>
        <end position="33"/>
    </location>
</feature>
<evidence type="ECO:0000256" key="1">
    <source>
        <dbReference type="ARBA" id="ARBA00023015"/>
    </source>
</evidence>
<comment type="caution">
    <text evidence="6">The sequence shown here is derived from an EMBL/GenBank/DDBJ whole genome shotgun (WGS) entry which is preliminary data.</text>
</comment>
<protein>
    <submittedName>
        <fullName evidence="6">Helix-turn-helix domain-containing protein</fullName>
    </submittedName>
</protein>
<dbReference type="RefSeq" id="WP_190927795.1">
    <property type="nucleotide sequence ID" value="NZ_JACXJA010000014.1"/>
</dbReference>
<feature type="domain" description="HTH araC/xylS-type" evidence="5">
    <location>
        <begin position="660"/>
        <end position="760"/>
    </location>
</feature>
<dbReference type="Gene3D" id="1.10.10.60">
    <property type="entry name" value="Homeodomain-like"/>
    <property type="match status" value="2"/>
</dbReference>
<dbReference type="PANTHER" id="PTHR43280">
    <property type="entry name" value="ARAC-FAMILY TRANSCRIPTIONAL REGULATOR"/>
    <property type="match status" value="1"/>
</dbReference>
<keyword evidence="3" id="KW-0804">Transcription</keyword>
<dbReference type="GO" id="GO:0003700">
    <property type="term" value="F:DNA-binding transcription factor activity"/>
    <property type="evidence" value="ECO:0007669"/>
    <property type="project" value="InterPro"/>
</dbReference>
<sequence>MNRSKQDQSLFFKFMIPYMIVLLIPLLIGLITYRGTVEMIEKEVVNNNMTLLRQSKETLDRRLAEVETVSNQMATDTRVMQFQTIREPFEGANTYRVMETRKGLYDYGLSNHFISGSYLLFKRSGLALSSKLTYTLPDFFNHVLTYPDMDYSAWYSLLLDRHYNKTYLPARQVVLSGEARSMVTYVQSLGYPGFEQGAVVTLIRNEEIVKLLRGLDVSDGGWAYVADDKGQMISYVASRKDQTPERIETLAEEGAYLDPASGMMVTYTTSEANKWTYVVVQSPQVVLGKVHYIKKLTIAIVFAALALGCLIAGLLAYRNSRPLRSLMRTVHERLPAESPRTRDAYRLLHHSFSALLDRNKELHSTLVEQAPLLRASFFERLFKGEFGNESDTDTGFRHLGLRLEGGLYAVGLVRLGGEPTERTTDLLHELSASRLRIKDVFAQLADGTGYAHDMEDDKLALLFIGMHDDEERFRDEIDRRLSSLRRNLKLGVRIVFAVGGIYRTLPEAAHSYEEARQALYIHKWDSRADVIWSGDCPNTALGYYYPADTETRLFHLVRAGEDEEMRKLFDWLYRENFVERQLSIPMLRLLVHDVSGSIVKLLDQVQVAEEEVGFSVKSIVDHTDSPEKAERYFIALSDVLQTICDRINERKKSHNARLSDTIVAMIHAEYGNADFSLTAVAEQVNHSEAYLSQFFKGQIGINFFEYLETVRMEEAHRLLSDSGGLAVREIAARVGYSSSNTFCRAFKRFHGVSTTVYRQAGRCNEYGKA</sequence>
<keyword evidence="1" id="KW-0805">Transcription regulation</keyword>
<evidence type="ECO:0000256" key="2">
    <source>
        <dbReference type="ARBA" id="ARBA00023125"/>
    </source>
</evidence>
<keyword evidence="4" id="KW-0812">Transmembrane</keyword>
<evidence type="ECO:0000256" key="3">
    <source>
        <dbReference type="ARBA" id="ARBA00023163"/>
    </source>
</evidence>
<evidence type="ECO:0000313" key="7">
    <source>
        <dbReference type="Proteomes" id="UP000639396"/>
    </source>
</evidence>
<dbReference type="Proteomes" id="UP000639396">
    <property type="component" value="Unassembled WGS sequence"/>
</dbReference>
<keyword evidence="7" id="KW-1185">Reference proteome</keyword>
<organism evidence="6 7">
    <name type="scientific">Paenibacillus oceani</name>
    <dbReference type="NCBI Taxonomy" id="2772510"/>
    <lineage>
        <taxon>Bacteria</taxon>
        <taxon>Bacillati</taxon>
        <taxon>Bacillota</taxon>
        <taxon>Bacilli</taxon>
        <taxon>Bacillales</taxon>
        <taxon>Paenibacillaceae</taxon>
        <taxon>Paenibacillus</taxon>
    </lineage>
</organism>
<evidence type="ECO:0000313" key="6">
    <source>
        <dbReference type="EMBL" id="MBD2862685.1"/>
    </source>
</evidence>
<keyword evidence="2" id="KW-0238">DNA-binding</keyword>
<name>A0A927GZI7_9BACL</name>
<proteinExistence type="predicted"/>
<dbReference type="Pfam" id="PF12833">
    <property type="entry name" value="HTH_18"/>
    <property type="match status" value="1"/>
</dbReference>
<dbReference type="Pfam" id="PF17853">
    <property type="entry name" value="GGDEF_2"/>
    <property type="match status" value="1"/>
</dbReference>
<evidence type="ECO:0000259" key="5">
    <source>
        <dbReference type="PROSITE" id="PS01124"/>
    </source>
</evidence>
<dbReference type="InterPro" id="IPR018060">
    <property type="entry name" value="HTH_AraC"/>
</dbReference>
<keyword evidence="4" id="KW-0472">Membrane</keyword>
<evidence type="ECO:0000256" key="4">
    <source>
        <dbReference type="SAM" id="Phobius"/>
    </source>
</evidence>
<dbReference type="PANTHER" id="PTHR43280:SF28">
    <property type="entry name" value="HTH-TYPE TRANSCRIPTIONAL ACTIVATOR RHAS"/>
    <property type="match status" value="1"/>
</dbReference>
<reference evidence="6" key="1">
    <citation type="submission" date="2020-09" db="EMBL/GenBank/DDBJ databases">
        <title>A novel bacterium of genus Paenibacillus, isolated from South China Sea.</title>
        <authorList>
            <person name="Huang H."/>
            <person name="Mo K."/>
            <person name="Hu Y."/>
        </authorList>
    </citation>
    <scope>NUCLEOTIDE SEQUENCE</scope>
    <source>
        <strain evidence="6">IB182363</strain>
    </source>
</reference>
<dbReference type="PROSITE" id="PS01124">
    <property type="entry name" value="HTH_ARAC_FAMILY_2"/>
    <property type="match status" value="1"/>
</dbReference>
<dbReference type="SUPFAM" id="SSF46689">
    <property type="entry name" value="Homeodomain-like"/>
    <property type="match status" value="1"/>
</dbReference>
<keyword evidence="4" id="KW-1133">Transmembrane helix</keyword>
<accession>A0A927GZI7</accession>
<dbReference type="InterPro" id="IPR009057">
    <property type="entry name" value="Homeodomain-like_sf"/>
</dbReference>
<dbReference type="AlphaFoldDB" id="A0A927GZI7"/>
<dbReference type="InterPro" id="IPR041522">
    <property type="entry name" value="CdaR_GGDEF"/>
</dbReference>
<dbReference type="SMART" id="SM00342">
    <property type="entry name" value="HTH_ARAC"/>
    <property type="match status" value="1"/>
</dbReference>
<feature type="transmembrane region" description="Helical" evidence="4">
    <location>
        <begin position="296"/>
        <end position="317"/>
    </location>
</feature>